<dbReference type="GeneID" id="100114432"/>
<dbReference type="GO" id="GO:0048731">
    <property type="term" value="P:system development"/>
    <property type="evidence" value="ECO:0007669"/>
    <property type="project" value="UniProtKB-ARBA"/>
</dbReference>
<accession>A0A7M7QC58</accession>
<evidence type="ECO:0000256" key="3">
    <source>
        <dbReference type="ARBA" id="ARBA00022490"/>
    </source>
</evidence>
<dbReference type="InterPro" id="IPR008967">
    <property type="entry name" value="p53-like_TF_DNA-bd_sf"/>
</dbReference>
<evidence type="ECO:0000256" key="1">
    <source>
        <dbReference type="ARBA" id="ARBA00004123"/>
    </source>
</evidence>
<dbReference type="Gene3D" id="2.60.40.340">
    <property type="entry name" value="Rel homology domain (RHD), DNA-binding domain"/>
    <property type="match status" value="1"/>
</dbReference>
<dbReference type="KEGG" id="nvi:100114432"/>
<dbReference type="FunFam" id="2.60.40.340:FF:000002">
    <property type="entry name" value="Nuclear factor of activated T-cells 5, tonicity-responsive"/>
    <property type="match status" value="1"/>
</dbReference>
<dbReference type="PANTHER" id="PTHR12533:SF7">
    <property type="entry name" value="NFAT NUCLEAR FACTOR, ISOFORM B"/>
    <property type="match status" value="1"/>
</dbReference>
<dbReference type="GO" id="GO:0005667">
    <property type="term" value="C:transcription regulator complex"/>
    <property type="evidence" value="ECO:0007669"/>
    <property type="project" value="TreeGrafter"/>
</dbReference>
<feature type="domain" description="RHD" evidence="11">
    <location>
        <begin position="291"/>
        <end position="458"/>
    </location>
</feature>
<feature type="region of interest" description="Disordered" evidence="10">
    <location>
        <begin position="1340"/>
        <end position="1411"/>
    </location>
</feature>
<feature type="region of interest" description="Disordered" evidence="10">
    <location>
        <begin position="46"/>
        <end position="158"/>
    </location>
</feature>
<evidence type="ECO:0000256" key="8">
    <source>
        <dbReference type="ARBA" id="ARBA00023242"/>
    </source>
</evidence>
<feature type="compositionally biased region" description="Polar residues" evidence="10">
    <location>
        <begin position="1373"/>
        <end position="1383"/>
    </location>
</feature>
<feature type="coiled-coil region" evidence="9">
    <location>
        <begin position="1091"/>
        <end position="1118"/>
    </location>
</feature>
<comment type="subcellular location">
    <subcellularLocation>
        <location evidence="2">Cytoplasm</location>
    </subcellularLocation>
    <subcellularLocation>
        <location evidence="1">Nucleus</location>
    </subcellularLocation>
</comment>
<feature type="compositionally biased region" description="Polar residues" evidence="10">
    <location>
        <begin position="130"/>
        <end position="156"/>
    </location>
</feature>
<dbReference type="SMR" id="A0A7M7QC58"/>
<dbReference type="SMART" id="SM00429">
    <property type="entry name" value="IPT"/>
    <property type="match status" value="1"/>
</dbReference>
<feature type="compositionally biased region" description="Low complexity" evidence="10">
    <location>
        <begin position="716"/>
        <end position="729"/>
    </location>
</feature>
<dbReference type="OrthoDB" id="5346094at2759"/>
<proteinExistence type="predicted"/>
<protein>
    <recommendedName>
        <fullName evidence="11">RHD domain-containing protein</fullName>
    </recommendedName>
</protein>
<reference evidence="12" key="1">
    <citation type="submission" date="2021-01" db="UniProtKB">
        <authorList>
            <consortium name="EnsemblMetazoa"/>
        </authorList>
    </citation>
    <scope>IDENTIFICATION</scope>
</reference>
<evidence type="ECO:0000256" key="6">
    <source>
        <dbReference type="ARBA" id="ARBA00023125"/>
    </source>
</evidence>
<keyword evidence="13" id="KW-1185">Reference proteome</keyword>
<keyword evidence="3" id="KW-0963">Cytoplasm</keyword>
<dbReference type="SUPFAM" id="SSF81296">
    <property type="entry name" value="E set domains"/>
    <property type="match status" value="1"/>
</dbReference>
<feature type="compositionally biased region" description="Low complexity" evidence="10">
    <location>
        <begin position="62"/>
        <end position="90"/>
    </location>
</feature>
<evidence type="ECO:0000259" key="11">
    <source>
        <dbReference type="PROSITE" id="PS50254"/>
    </source>
</evidence>
<feature type="compositionally biased region" description="Basic and acidic residues" evidence="10">
    <location>
        <begin position="1"/>
        <end position="13"/>
    </location>
</feature>
<dbReference type="CTD" id="32321"/>
<dbReference type="InterPro" id="IPR002909">
    <property type="entry name" value="IPT_dom"/>
</dbReference>
<keyword evidence="7" id="KW-0804">Transcription</keyword>
<keyword evidence="5" id="KW-0805">Transcription regulation</keyword>
<feature type="compositionally biased region" description="Basic residues" evidence="10">
    <location>
        <begin position="1396"/>
        <end position="1411"/>
    </location>
</feature>
<dbReference type="GO" id="GO:0000981">
    <property type="term" value="F:DNA-binding transcription factor activity, RNA polymerase II-specific"/>
    <property type="evidence" value="ECO:0007669"/>
    <property type="project" value="TreeGrafter"/>
</dbReference>
<dbReference type="Pfam" id="PF00554">
    <property type="entry name" value="RHD_DNA_bind"/>
    <property type="match status" value="1"/>
</dbReference>
<keyword evidence="9" id="KW-0175">Coiled coil</keyword>
<dbReference type="InParanoid" id="A0A7M7QC58"/>
<dbReference type="InterPro" id="IPR014756">
    <property type="entry name" value="Ig_E-set"/>
</dbReference>
<dbReference type="Gene3D" id="2.60.40.10">
    <property type="entry name" value="Immunoglobulins"/>
    <property type="match status" value="1"/>
</dbReference>
<evidence type="ECO:0000313" key="13">
    <source>
        <dbReference type="Proteomes" id="UP000002358"/>
    </source>
</evidence>
<feature type="compositionally biased region" description="Low complexity" evidence="10">
    <location>
        <begin position="103"/>
        <end position="113"/>
    </location>
</feature>
<dbReference type="InterPro" id="IPR032397">
    <property type="entry name" value="RHD_dimer"/>
</dbReference>
<dbReference type="SUPFAM" id="SSF49417">
    <property type="entry name" value="p53-like transcription factors"/>
    <property type="match status" value="1"/>
</dbReference>
<evidence type="ECO:0000256" key="5">
    <source>
        <dbReference type="ARBA" id="ARBA00023015"/>
    </source>
</evidence>
<dbReference type="GO" id="GO:0000978">
    <property type="term" value="F:RNA polymerase II cis-regulatory region sequence-specific DNA binding"/>
    <property type="evidence" value="ECO:0007669"/>
    <property type="project" value="TreeGrafter"/>
</dbReference>
<feature type="compositionally biased region" description="Low complexity" evidence="10">
    <location>
        <begin position="1344"/>
        <end position="1365"/>
    </location>
</feature>
<organism evidence="12 13">
    <name type="scientific">Nasonia vitripennis</name>
    <name type="common">Parasitic wasp</name>
    <dbReference type="NCBI Taxonomy" id="7425"/>
    <lineage>
        <taxon>Eukaryota</taxon>
        <taxon>Metazoa</taxon>
        <taxon>Ecdysozoa</taxon>
        <taxon>Arthropoda</taxon>
        <taxon>Hexapoda</taxon>
        <taxon>Insecta</taxon>
        <taxon>Pterygota</taxon>
        <taxon>Neoptera</taxon>
        <taxon>Endopterygota</taxon>
        <taxon>Hymenoptera</taxon>
        <taxon>Apocrita</taxon>
        <taxon>Proctotrupomorpha</taxon>
        <taxon>Chalcidoidea</taxon>
        <taxon>Pteromalidae</taxon>
        <taxon>Pteromalinae</taxon>
        <taxon>Nasonia</taxon>
    </lineage>
</organism>
<dbReference type="InterPro" id="IPR008366">
    <property type="entry name" value="NFAT"/>
</dbReference>
<evidence type="ECO:0000256" key="10">
    <source>
        <dbReference type="SAM" id="MobiDB-lite"/>
    </source>
</evidence>
<dbReference type="Pfam" id="PF16179">
    <property type="entry name" value="RHD_dimer"/>
    <property type="match status" value="1"/>
</dbReference>
<dbReference type="Proteomes" id="UP000002358">
    <property type="component" value="Chromosome 4"/>
</dbReference>
<keyword evidence="8" id="KW-0539">Nucleus</keyword>
<dbReference type="GO" id="GO:0005737">
    <property type="term" value="C:cytoplasm"/>
    <property type="evidence" value="ECO:0007669"/>
    <property type="project" value="UniProtKB-SubCell"/>
</dbReference>
<evidence type="ECO:0000256" key="2">
    <source>
        <dbReference type="ARBA" id="ARBA00004496"/>
    </source>
</evidence>
<keyword evidence="6" id="KW-0238">DNA-binding</keyword>
<evidence type="ECO:0000256" key="9">
    <source>
        <dbReference type="SAM" id="Coils"/>
    </source>
</evidence>
<dbReference type="GO" id="GO:0005634">
    <property type="term" value="C:nucleus"/>
    <property type="evidence" value="ECO:0007669"/>
    <property type="project" value="UniProtKB-SubCell"/>
</dbReference>
<evidence type="ECO:0000256" key="7">
    <source>
        <dbReference type="ARBA" id="ARBA00023163"/>
    </source>
</evidence>
<feature type="region of interest" description="Disordered" evidence="10">
    <location>
        <begin position="716"/>
        <end position="736"/>
    </location>
</feature>
<dbReference type="EnsemblMetazoa" id="XM_031929360">
    <property type="protein sequence ID" value="XP_031785220"/>
    <property type="gene ID" value="LOC100114432"/>
</dbReference>
<sequence>MAPDLEKKREPRRAAGVVVHSENARTDDTGGMQLLQRCSSSFFGDYYRHGTSAGAASTGVPSSTVTGASLRSSSSSRAASSSSSNGSTTAPARSALANPVNTRSRVSQQQQPTQPQPPRSHQPRLPSAGRGSNEQLAASRSLQGSTQDLCDNSNDSGLGFEERQQQHLNKAALLHPRFSFKSLQAWNGVAGEEDTKRRKMDIKLESEDANFAFPEVVQGVQSESKSASRNSIAHSGRTPINVNGSVGRVVGVTRPRSHLGVLAKRAPPAHQGPVTLTSTLSSLSRNGKTHLQIVCQPEQQHRARYQTEGSRGAVKDRTGNGFPIVRLMGYDKPSTLQVFIGTDLGRVAPHMFYQACRVSGKNSTPCVERKVDGTIVIEVDMDPAKEMLVTCDCVGILKERNVDVEHRFPQEAGILQGRSKKKSTRCRMVFRTTIAHDDGTSETLQVCSQPIVCTQPPGIPEICKKSLTSCPCTGGLELFILGKNFLKDTRVVFQLDSEDLSSSLEPHWECTVLPDKEFLQQTHLVCVVPAYRRLDLAPSETISVKLYAVSSGKTSEPHTFLYTAASAAPAPSVGKIESAQPGLAAANGEVVLASKLPQATSLVVPGSVTSNAVLPAAAGSASFLGAIQPAASATVPAVSPEVLKSDPSPPPVTAASPVTPVMLWSSQSSNQGASADVMMPPPTNMVTNPMMTRRSSSSLQLILPDNLKTEVLDENSSSSLMGDNSMSGMPTSTHNPTAVTSPLEQMVNENSRDSSQSSLIRNTVAANGSPVQDALLGVVDMMRNQHPMGMVTQTSPFNGMHEQSQVKVLSPHHINKDASPIMTSEACIASNMQSPGVVDLRMKHHQPEFNGIGNGNLGSFAATPADQPLPAQSGHSIEKYLNQIESTVMKKTDQDSNFVRASIIASSQQQSPNMLAPSTTNVPLDDLVNSAVDSHQMVSPLRPANSSPNAMINHVAAVVDQHDQTISSPQQTTRATPPIPVKTMLLEALMPSNSVSPLSVDGGNTGPSVPVQVQEPTPDDSLLKSINAALLPTIQESPIVTAATAVAVASVNSSVNVTAHNPLQVSPEVMPSVATAMQALAQDPVNLQQQVQQVEQVVAQAQQQVEQVVAQAQQQAVQAVQTAQQQVVQQVVQHAQVVQQAVQKVQAVQQAPAAPALQQAVQQATQEVVQQAVQQATHEVVQQVQAVQQAVQQAQAAQAMQQAVQQDIGSMLNQPAGFVAEASSALASGAAQEPSQQRLTTAAEQAINNVITNATHDIINNRPITTTTAHAIIATKNILNSVATQSAQLMNSAMEGILPKSPATQQNIVEQVASKSPPTGPIPMQTSSNVAPRQPVVNQQTPMQQNNEPPQAQQVPQQQVQQTQAGVLRKSEATANGMMTQDLMTDHELLSYINGSKHRRIPRPARRQGRQ</sequence>
<dbReference type="InterPro" id="IPR037059">
    <property type="entry name" value="RHD_DNA_bind_dom_sf"/>
</dbReference>
<dbReference type="PROSITE" id="PS50254">
    <property type="entry name" value="REL_2"/>
    <property type="match status" value="1"/>
</dbReference>
<dbReference type="InterPro" id="IPR011539">
    <property type="entry name" value="RHD_DNA_bind_dom"/>
</dbReference>
<feature type="region of interest" description="Disordered" evidence="10">
    <location>
        <begin position="1"/>
        <end position="33"/>
    </location>
</feature>
<name>A0A7M7QC58_NASVI</name>
<evidence type="ECO:0000313" key="12">
    <source>
        <dbReference type="EnsemblMetazoa" id="XP_031785220"/>
    </source>
</evidence>
<keyword evidence="4" id="KW-0597">Phosphoprotein</keyword>
<dbReference type="PANTHER" id="PTHR12533">
    <property type="entry name" value="NFAT"/>
    <property type="match status" value="1"/>
</dbReference>
<dbReference type="GO" id="GO:0048468">
    <property type="term" value="P:cell development"/>
    <property type="evidence" value="ECO:0007669"/>
    <property type="project" value="UniProtKB-ARBA"/>
</dbReference>
<dbReference type="RefSeq" id="XP_031785220.1">
    <property type="nucleotide sequence ID" value="XM_031929360.1"/>
</dbReference>
<dbReference type="InterPro" id="IPR013783">
    <property type="entry name" value="Ig-like_fold"/>
</dbReference>
<evidence type="ECO:0000256" key="4">
    <source>
        <dbReference type="ARBA" id="ARBA00022553"/>
    </source>
</evidence>